<reference evidence="1" key="1">
    <citation type="submission" date="2021-04" db="EMBL/GenBank/DDBJ databases">
        <authorList>
            <person name="Tunstrom K."/>
        </authorList>
    </citation>
    <scope>NUCLEOTIDE SEQUENCE</scope>
</reference>
<keyword evidence="2" id="KW-1185">Reference proteome</keyword>
<protein>
    <submittedName>
        <fullName evidence="1">(apollo) hypothetical protein</fullName>
    </submittedName>
</protein>
<name>A0A8S3WWK1_PARAO</name>
<dbReference type="Proteomes" id="UP000691718">
    <property type="component" value="Unassembled WGS sequence"/>
</dbReference>
<dbReference type="AlphaFoldDB" id="A0A8S3WWK1"/>
<gene>
    <name evidence="1" type="ORF">PAPOLLO_LOCUS10800</name>
</gene>
<dbReference type="EMBL" id="CAJQZP010000774">
    <property type="protein sequence ID" value="CAG4984143.1"/>
    <property type="molecule type" value="Genomic_DNA"/>
</dbReference>
<evidence type="ECO:0000313" key="2">
    <source>
        <dbReference type="Proteomes" id="UP000691718"/>
    </source>
</evidence>
<proteinExistence type="predicted"/>
<dbReference type="OrthoDB" id="7431159at2759"/>
<evidence type="ECO:0000313" key="1">
    <source>
        <dbReference type="EMBL" id="CAG4984143.1"/>
    </source>
</evidence>
<comment type="caution">
    <text evidence="1">The sequence shown here is derived from an EMBL/GenBank/DDBJ whole genome shotgun (WGS) entry which is preliminary data.</text>
</comment>
<organism evidence="1 2">
    <name type="scientific">Parnassius apollo</name>
    <name type="common">Apollo butterfly</name>
    <name type="synonym">Papilio apollo</name>
    <dbReference type="NCBI Taxonomy" id="110799"/>
    <lineage>
        <taxon>Eukaryota</taxon>
        <taxon>Metazoa</taxon>
        <taxon>Ecdysozoa</taxon>
        <taxon>Arthropoda</taxon>
        <taxon>Hexapoda</taxon>
        <taxon>Insecta</taxon>
        <taxon>Pterygota</taxon>
        <taxon>Neoptera</taxon>
        <taxon>Endopterygota</taxon>
        <taxon>Lepidoptera</taxon>
        <taxon>Glossata</taxon>
        <taxon>Ditrysia</taxon>
        <taxon>Papilionoidea</taxon>
        <taxon>Papilionidae</taxon>
        <taxon>Parnassiinae</taxon>
        <taxon>Parnassini</taxon>
        <taxon>Parnassius</taxon>
        <taxon>Parnassius</taxon>
    </lineage>
</organism>
<sequence>MTKKVFFVVSDLSCCPCPAAVTSSGKSSLPLICLVPRDGKSTVHAAQNKRRPTSAIAPTQDFPLLDEEYIKKHFKLPPRALYLDPHRRPLITFPMTQGVSNNFNMARKNKINQQILDGYLDPSEAIVSPSVFPYGQTKKDSEEERKEDEELIYILQLPDWEFKCPVHHHTVKTPRFIWHTCKKSKKESNGELKRGGGPLKKPKPWLLSRHTDFDLLSQW</sequence>
<accession>A0A8S3WWK1</accession>